<protein>
    <submittedName>
        <fullName evidence="12">Odorant receptor 49b-like</fullName>
    </submittedName>
</protein>
<evidence type="ECO:0000256" key="2">
    <source>
        <dbReference type="ARBA" id="ARBA00022475"/>
    </source>
</evidence>
<evidence type="ECO:0000256" key="6">
    <source>
        <dbReference type="ARBA" id="ARBA00022989"/>
    </source>
</evidence>
<dbReference type="GeneID" id="124294968"/>
<comment type="subcellular location">
    <subcellularLocation>
        <location evidence="1">Cell membrane</location>
        <topology evidence="1">Multi-pass membrane protein</topology>
    </subcellularLocation>
</comment>
<dbReference type="PANTHER" id="PTHR21137:SF35">
    <property type="entry name" value="ODORANT RECEPTOR 19A-RELATED"/>
    <property type="match status" value="1"/>
</dbReference>
<dbReference type="Pfam" id="PF02949">
    <property type="entry name" value="7tm_6"/>
    <property type="match status" value="1"/>
</dbReference>
<organism evidence="11 12">
    <name type="scientific">Neodiprion lecontei</name>
    <name type="common">Redheaded pine sawfly</name>
    <dbReference type="NCBI Taxonomy" id="441921"/>
    <lineage>
        <taxon>Eukaryota</taxon>
        <taxon>Metazoa</taxon>
        <taxon>Ecdysozoa</taxon>
        <taxon>Arthropoda</taxon>
        <taxon>Hexapoda</taxon>
        <taxon>Insecta</taxon>
        <taxon>Pterygota</taxon>
        <taxon>Neoptera</taxon>
        <taxon>Endopterygota</taxon>
        <taxon>Hymenoptera</taxon>
        <taxon>Tenthredinoidea</taxon>
        <taxon>Diprionidae</taxon>
        <taxon>Diprioninae</taxon>
        <taxon>Neodiprion</taxon>
    </lineage>
</organism>
<keyword evidence="9" id="KW-0807">Transducer</keyword>
<dbReference type="Proteomes" id="UP000829291">
    <property type="component" value="Chromosome 6"/>
</dbReference>
<evidence type="ECO:0000256" key="8">
    <source>
        <dbReference type="ARBA" id="ARBA00023170"/>
    </source>
</evidence>
<evidence type="ECO:0000256" key="9">
    <source>
        <dbReference type="ARBA" id="ARBA00023224"/>
    </source>
</evidence>
<evidence type="ECO:0000256" key="4">
    <source>
        <dbReference type="ARBA" id="ARBA00022692"/>
    </source>
</evidence>
<feature type="transmembrane region" description="Helical" evidence="10">
    <location>
        <begin position="16"/>
        <end position="41"/>
    </location>
</feature>
<dbReference type="InterPro" id="IPR004117">
    <property type="entry name" value="7tm6_olfct_rcpt"/>
</dbReference>
<sequence>MWDHSVPADRKIISTWIIWAKFISTVYFLAANCVVTVFIMTTTLQQRSSPKNSTTKFYPFTPQEDSTPSPRYEIKYAVQVICCFCSMSYIAACDMTGTILSFNICGQLAVIRSWLEELAKGKLDPTGKKTDESLQEGLKKCIRRHQLVLDLCAELEDVNQYNYLIQLVTEMYIMAISAAQLTKLQNFGSLRHLITVLLAINGLFFSCWPAETLSVESRNIATAIYEVPWDDASLSVRAVIIIMLGRSQRPATLSAGKFLPLSLEAFSSITSSGISFCMVLSSF</sequence>
<evidence type="ECO:0000313" key="11">
    <source>
        <dbReference type="Proteomes" id="UP000829291"/>
    </source>
</evidence>
<keyword evidence="7 10" id="KW-0472">Membrane</keyword>
<keyword evidence="2" id="KW-1003">Cell membrane</keyword>
<name>A0ABM3GEP1_NEOLC</name>
<proteinExistence type="predicted"/>
<reference evidence="12" key="1">
    <citation type="submission" date="2025-08" db="UniProtKB">
        <authorList>
            <consortium name="RefSeq"/>
        </authorList>
    </citation>
    <scope>IDENTIFICATION</scope>
    <source>
        <tissue evidence="12">Thorax and Abdomen</tissue>
    </source>
</reference>
<evidence type="ECO:0000256" key="7">
    <source>
        <dbReference type="ARBA" id="ARBA00023136"/>
    </source>
</evidence>
<keyword evidence="6 10" id="KW-1133">Transmembrane helix</keyword>
<evidence type="ECO:0000256" key="1">
    <source>
        <dbReference type="ARBA" id="ARBA00004651"/>
    </source>
</evidence>
<evidence type="ECO:0000256" key="3">
    <source>
        <dbReference type="ARBA" id="ARBA00022606"/>
    </source>
</evidence>
<gene>
    <name evidence="12" type="primary">LOC124294968</name>
</gene>
<evidence type="ECO:0000256" key="10">
    <source>
        <dbReference type="SAM" id="Phobius"/>
    </source>
</evidence>
<keyword evidence="3" id="KW-0716">Sensory transduction</keyword>
<evidence type="ECO:0000313" key="12">
    <source>
        <dbReference type="RefSeq" id="XP_046598716.1"/>
    </source>
</evidence>
<keyword evidence="8" id="KW-0675">Receptor</keyword>
<keyword evidence="4 10" id="KW-0812">Transmembrane</keyword>
<accession>A0ABM3GEP1</accession>
<keyword evidence="11" id="KW-1185">Reference proteome</keyword>
<evidence type="ECO:0000256" key="5">
    <source>
        <dbReference type="ARBA" id="ARBA00022725"/>
    </source>
</evidence>
<dbReference type="RefSeq" id="XP_046598716.1">
    <property type="nucleotide sequence ID" value="XM_046742760.1"/>
</dbReference>
<keyword evidence="5" id="KW-0552">Olfaction</keyword>
<dbReference type="PANTHER" id="PTHR21137">
    <property type="entry name" value="ODORANT RECEPTOR"/>
    <property type="match status" value="1"/>
</dbReference>